<dbReference type="GO" id="GO:0043200">
    <property type="term" value="P:response to amino acid"/>
    <property type="evidence" value="ECO:0007669"/>
    <property type="project" value="TreeGrafter"/>
</dbReference>
<keyword evidence="1" id="KW-0805">Transcription regulation</keyword>
<dbReference type="PANTHER" id="PTHR30154">
    <property type="entry name" value="LEUCINE-RESPONSIVE REGULATORY PROTEIN"/>
    <property type="match status" value="1"/>
</dbReference>
<dbReference type="Pfam" id="PF01037">
    <property type="entry name" value="AsnC_trans_reg"/>
    <property type="match status" value="1"/>
</dbReference>
<dbReference type="CDD" id="cd00090">
    <property type="entry name" value="HTH_ARSR"/>
    <property type="match status" value="1"/>
</dbReference>
<dbReference type="InterPro" id="IPR011008">
    <property type="entry name" value="Dimeric_a/b-barrel"/>
</dbReference>
<dbReference type="InterPro" id="IPR019885">
    <property type="entry name" value="Tscrpt_reg_HTH_AsnC-type_CS"/>
</dbReference>
<feature type="domain" description="HTH asnC-type" evidence="5">
    <location>
        <begin position="5"/>
        <end position="66"/>
    </location>
</feature>
<protein>
    <submittedName>
        <fullName evidence="6">Lrp/AsnC family transcriptional regulator</fullName>
    </submittedName>
</protein>
<dbReference type="AlphaFoldDB" id="A0A6P2C1D0"/>
<evidence type="ECO:0000256" key="1">
    <source>
        <dbReference type="ARBA" id="ARBA00023015"/>
    </source>
</evidence>
<dbReference type="InterPro" id="IPR036388">
    <property type="entry name" value="WH-like_DNA-bd_sf"/>
</dbReference>
<sequence>MPIKLDEIDIQLLSALEADADRTNVELARLTGLSPAATLHRVRSLKESGVIRIIRAHVDPGLAGFPLQVWVTAAMGRHDARSSAAFEEHVRKLPQVIAADSIAGETDYLLNIVARDVAELQRVLASLSARGGQRLVTYLRLAEVKPPSPLPLGVAPVPGPVRPSRRGGRRPLAGGAG</sequence>
<dbReference type="SMART" id="SM00344">
    <property type="entry name" value="HTH_ASNC"/>
    <property type="match status" value="1"/>
</dbReference>
<dbReference type="InterPro" id="IPR011991">
    <property type="entry name" value="ArsR-like_HTH"/>
</dbReference>
<dbReference type="Gene3D" id="3.30.70.920">
    <property type="match status" value="1"/>
</dbReference>
<dbReference type="PANTHER" id="PTHR30154:SF34">
    <property type="entry name" value="TRANSCRIPTIONAL REGULATOR AZLB"/>
    <property type="match status" value="1"/>
</dbReference>
<evidence type="ECO:0000313" key="7">
    <source>
        <dbReference type="Proteomes" id="UP000460272"/>
    </source>
</evidence>
<dbReference type="GO" id="GO:0005829">
    <property type="term" value="C:cytosol"/>
    <property type="evidence" value="ECO:0007669"/>
    <property type="project" value="TreeGrafter"/>
</dbReference>
<evidence type="ECO:0000313" key="6">
    <source>
        <dbReference type="EMBL" id="TVZ05209.1"/>
    </source>
</evidence>
<feature type="region of interest" description="Disordered" evidence="4">
    <location>
        <begin position="152"/>
        <end position="177"/>
    </location>
</feature>
<dbReference type="OrthoDB" id="9809462at2"/>
<dbReference type="PROSITE" id="PS50956">
    <property type="entry name" value="HTH_ASNC_2"/>
    <property type="match status" value="1"/>
</dbReference>
<dbReference type="GO" id="GO:0043565">
    <property type="term" value="F:sequence-specific DNA binding"/>
    <property type="evidence" value="ECO:0007669"/>
    <property type="project" value="InterPro"/>
</dbReference>
<accession>A0A6P2C1D0</accession>
<dbReference type="PROSITE" id="PS00519">
    <property type="entry name" value="HTH_ASNC_1"/>
    <property type="match status" value="1"/>
</dbReference>
<comment type="caution">
    <text evidence="6">The sequence shown here is derived from an EMBL/GenBank/DDBJ whole genome shotgun (WGS) entry which is preliminary data.</text>
</comment>
<evidence type="ECO:0000256" key="3">
    <source>
        <dbReference type="ARBA" id="ARBA00023163"/>
    </source>
</evidence>
<dbReference type="Gene3D" id="1.10.10.10">
    <property type="entry name" value="Winged helix-like DNA-binding domain superfamily/Winged helix DNA-binding domain"/>
    <property type="match status" value="1"/>
</dbReference>
<evidence type="ECO:0000256" key="2">
    <source>
        <dbReference type="ARBA" id="ARBA00023125"/>
    </source>
</evidence>
<dbReference type="Pfam" id="PF13412">
    <property type="entry name" value="HTH_24"/>
    <property type="match status" value="1"/>
</dbReference>
<dbReference type="EMBL" id="RPFW01000002">
    <property type="protein sequence ID" value="TVZ05209.1"/>
    <property type="molecule type" value="Genomic_DNA"/>
</dbReference>
<dbReference type="InterPro" id="IPR000485">
    <property type="entry name" value="AsnC-type_HTH_dom"/>
</dbReference>
<organism evidence="6 7">
    <name type="scientific">Trebonia kvetii</name>
    <dbReference type="NCBI Taxonomy" id="2480626"/>
    <lineage>
        <taxon>Bacteria</taxon>
        <taxon>Bacillati</taxon>
        <taxon>Actinomycetota</taxon>
        <taxon>Actinomycetes</taxon>
        <taxon>Streptosporangiales</taxon>
        <taxon>Treboniaceae</taxon>
        <taxon>Trebonia</taxon>
    </lineage>
</organism>
<dbReference type="SUPFAM" id="SSF46785">
    <property type="entry name" value="Winged helix' DNA-binding domain"/>
    <property type="match status" value="1"/>
</dbReference>
<dbReference type="RefSeq" id="WP_145852912.1">
    <property type="nucleotide sequence ID" value="NZ_RPFW01000002.1"/>
</dbReference>
<keyword evidence="2" id="KW-0238">DNA-binding</keyword>
<name>A0A6P2C1D0_9ACTN</name>
<proteinExistence type="predicted"/>
<evidence type="ECO:0000256" key="4">
    <source>
        <dbReference type="SAM" id="MobiDB-lite"/>
    </source>
</evidence>
<evidence type="ECO:0000259" key="5">
    <source>
        <dbReference type="PROSITE" id="PS50956"/>
    </source>
</evidence>
<dbReference type="Proteomes" id="UP000460272">
    <property type="component" value="Unassembled WGS sequence"/>
</dbReference>
<reference evidence="6 7" key="1">
    <citation type="submission" date="2018-11" db="EMBL/GenBank/DDBJ databases">
        <title>Trebonia kvetii gen.nov., sp.nov., a novel acidophilic actinobacterium, and proposal of the new actinobacterial family Treboniaceae fam. nov.</title>
        <authorList>
            <person name="Rapoport D."/>
            <person name="Sagova-Mareckova M."/>
            <person name="Sedlacek I."/>
            <person name="Provaznik J."/>
            <person name="Kralova S."/>
            <person name="Pavlinic D."/>
            <person name="Benes V."/>
            <person name="Kopecky J."/>
        </authorList>
    </citation>
    <scope>NUCLEOTIDE SEQUENCE [LARGE SCALE GENOMIC DNA]</scope>
    <source>
        <strain evidence="6 7">15Tr583</strain>
    </source>
</reference>
<keyword evidence="7" id="KW-1185">Reference proteome</keyword>
<keyword evidence="3" id="KW-0804">Transcription</keyword>
<gene>
    <name evidence="6" type="ORF">EAS64_11505</name>
</gene>
<dbReference type="InterPro" id="IPR019887">
    <property type="entry name" value="Tscrpt_reg_AsnC/Lrp_C"/>
</dbReference>
<dbReference type="PRINTS" id="PR00033">
    <property type="entry name" value="HTHASNC"/>
</dbReference>
<dbReference type="InterPro" id="IPR019888">
    <property type="entry name" value="Tscrpt_reg_AsnC-like"/>
</dbReference>
<dbReference type="InterPro" id="IPR036390">
    <property type="entry name" value="WH_DNA-bd_sf"/>
</dbReference>
<dbReference type="SUPFAM" id="SSF54909">
    <property type="entry name" value="Dimeric alpha+beta barrel"/>
    <property type="match status" value="1"/>
</dbReference>